<accession>A0A8S1WYK6</accession>
<gene>
    <name evidence="1" type="ORF">POCTA_138.1.T1050020</name>
</gene>
<evidence type="ECO:0000313" key="1">
    <source>
        <dbReference type="EMBL" id="CAD8193620.1"/>
    </source>
</evidence>
<dbReference type="EMBL" id="CAJJDP010000105">
    <property type="protein sequence ID" value="CAD8193620.1"/>
    <property type="molecule type" value="Genomic_DNA"/>
</dbReference>
<dbReference type="Proteomes" id="UP000683925">
    <property type="component" value="Unassembled WGS sequence"/>
</dbReference>
<dbReference type="AlphaFoldDB" id="A0A8S1WYK6"/>
<name>A0A8S1WYK6_PAROT</name>
<keyword evidence="2" id="KW-1185">Reference proteome</keyword>
<organism evidence="1 2">
    <name type="scientific">Paramecium octaurelia</name>
    <dbReference type="NCBI Taxonomy" id="43137"/>
    <lineage>
        <taxon>Eukaryota</taxon>
        <taxon>Sar</taxon>
        <taxon>Alveolata</taxon>
        <taxon>Ciliophora</taxon>
        <taxon>Intramacronucleata</taxon>
        <taxon>Oligohymenophorea</taxon>
        <taxon>Peniculida</taxon>
        <taxon>Parameciidae</taxon>
        <taxon>Paramecium</taxon>
    </lineage>
</organism>
<sequence length="81" mass="9420">MCNILEIRAFLSNENSLLSNRCNSILQEGDHSNNPKTVLFQVFQRASSERCNLRIFEKSHVFMVNPFFRVIVSSFKLVQLI</sequence>
<comment type="caution">
    <text evidence="1">The sequence shown here is derived from an EMBL/GenBank/DDBJ whole genome shotgun (WGS) entry which is preliminary data.</text>
</comment>
<proteinExistence type="predicted"/>
<reference evidence="1" key="1">
    <citation type="submission" date="2021-01" db="EMBL/GenBank/DDBJ databases">
        <authorList>
            <consortium name="Genoscope - CEA"/>
            <person name="William W."/>
        </authorList>
    </citation>
    <scope>NUCLEOTIDE SEQUENCE</scope>
</reference>
<protein>
    <submittedName>
        <fullName evidence="1">Uncharacterized protein</fullName>
    </submittedName>
</protein>
<evidence type="ECO:0000313" key="2">
    <source>
        <dbReference type="Proteomes" id="UP000683925"/>
    </source>
</evidence>